<feature type="compositionally biased region" description="Basic and acidic residues" evidence="1">
    <location>
        <begin position="98"/>
        <end position="112"/>
    </location>
</feature>
<reference evidence="3 4" key="1">
    <citation type="journal article" date="2016" name="Mol. Biol. Evol.">
        <title>Comparative Genomics of Early-Diverging Mushroom-Forming Fungi Provides Insights into the Origins of Lignocellulose Decay Capabilities.</title>
        <authorList>
            <person name="Nagy L.G."/>
            <person name="Riley R."/>
            <person name="Tritt A."/>
            <person name="Adam C."/>
            <person name="Daum C."/>
            <person name="Floudas D."/>
            <person name="Sun H."/>
            <person name="Yadav J.S."/>
            <person name="Pangilinan J."/>
            <person name="Larsson K.H."/>
            <person name="Matsuura K."/>
            <person name="Barry K."/>
            <person name="Labutti K."/>
            <person name="Kuo R."/>
            <person name="Ohm R.A."/>
            <person name="Bhattacharya S.S."/>
            <person name="Shirouzu T."/>
            <person name="Yoshinaga Y."/>
            <person name="Martin F.M."/>
            <person name="Grigoriev I.V."/>
            <person name="Hibbett D.S."/>
        </authorList>
    </citation>
    <scope>NUCLEOTIDE SEQUENCE [LARGE SCALE GENOMIC DNA]</scope>
    <source>
        <strain evidence="3 4">L-15889</strain>
    </source>
</reference>
<protein>
    <submittedName>
        <fullName evidence="3">Uncharacterized protein</fullName>
    </submittedName>
</protein>
<evidence type="ECO:0000256" key="1">
    <source>
        <dbReference type="SAM" id="MobiDB-lite"/>
    </source>
</evidence>
<gene>
    <name evidence="3" type="ORF">DAEQUDRAFT_759143</name>
</gene>
<organism evidence="3 4">
    <name type="scientific">Daedalea quercina L-15889</name>
    <dbReference type="NCBI Taxonomy" id="1314783"/>
    <lineage>
        <taxon>Eukaryota</taxon>
        <taxon>Fungi</taxon>
        <taxon>Dikarya</taxon>
        <taxon>Basidiomycota</taxon>
        <taxon>Agaricomycotina</taxon>
        <taxon>Agaricomycetes</taxon>
        <taxon>Polyporales</taxon>
        <taxon>Fomitopsis</taxon>
    </lineage>
</organism>
<name>A0A165MIM7_9APHY</name>
<evidence type="ECO:0000313" key="3">
    <source>
        <dbReference type="EMBL" id="KZT65731.1"/>
    </source>
</evidence>
<dbReference type="Proteomes" id="UP000076727">
    <property type="component" value="Unassembled WGS sequence"/>
</dbReference>
<feature type="signal peptide" evidence="2">
    <location>
        <begin position="1"/>
        <end position="21"/>
    </location>
</feature>
<keyword evidence="2" id="KW-0732">Signal</keyword>
<accession>A0A165MIM7</accession>
<feature type="chain" id="PRO_5007862468" evidence="2">
    <location>
        <begin position="22"/>
        <end position="133"/>
    </location>
</feature>
<dbReference type="AlphaFoldDB" id="A0A165MIM7"/>
<evidence type="ECO:0000313" key="4">
    <source>
        <dbReference type="Proteomes" id="UP000076727"/>
    </source>
</evidence>
<dbReference type="EMBL" id="KV429100">
    <property type="protein sequence ID" value="KZT65731.1"/>
    <property type="molecule type" value="Genomic_DNA"/>
</dbReference>
<sequence length="133" mass="14595">MRFTGLFSIALAAVTASVAVAHPVYDSMLTARADDDLSLYARELAVLDLLGREYADYGLSRRDDIDVVDLLRREYIASVLFARGGEEDKKPPKSAIKGGRESHGGAKPEQKVAFKPRPQVHKYSSSKPASERS</sequence>
<proteinExistence type="predicted"/>
<feature type="region of interest" description="Disordered" evidence="1">
    <location>
        <begin position="85"/>
        <end position="133"/>
    </location>
</feature>
<evidence type="ECO:0000256" key="2">
    <source>
        <dbReference type="SAM" id="SignalP"/>
    </source>
</evidence>
<keyword evidence="4" id="KW-1185">Reference proteome</keyword>
<feature type="compositionally biased region" description="Polar residues" evidence="1">
    <location>
        <begin position="122"/>
        <end position="133"/>
    </location>
</feature>